<feature type="region of interest" description="Disordered" evidence="6">
    <location>
        <begin position="400"/>
        <end position="427"/>
    </location>
</feature>
<feature type="compositionally biased region" description="Basic and acidic residues" evidence="6">
    <location>
        <begin position="400"/>
        <end position="422"/>
    </location>
</feature>
<dbReference type="PROSITE" id="PS50885">
    <property type="entry name" value="HAMP"/>
    <property type="match status" value="2"/>
</dbReference>
<comment type="subcellular location">
    <subcellularLocation>
        <location evidence="1">Membrane</location>
    </subcellularLocation>
</comment>
<gene>
    <name evidence="10" type="ORF">SAMN02982989_1880</name>
</gene>
<dbReference type="Pfam" id="PF00015">
    <property type="entry name" value="MCPsignal"/>
    <property type="match status" value="1"/>
</dbReference>
<dbReference type="STRING" id="464029.SAMN02982989_1880"/>
<evidence type="ECO:0000256" key="2">
    <source>
        <dbReference type="ARBA" id="ARBA00022500"/>
    </source>
</evidence>
<dbReference type="RefSeq" id="WP_085422143.1">
    <property type="nucleotide sequence ID" value="NZ_FXAF01000006.1"/>
</dbReference>
<protein>
    <submittedName>
        <fullName evidence="10">Methyl-accepting chemotaxis protein</fullName>
    </submittedName>
</protein>
<feature type="compositionally biased region" description="Low complexity" evidence="6">
    <location>
        <begin position="758"/>
        <end position="779"/>
    </location>
</feature>
<evidence type="ECO:0000259" key="8">
    <source>
        <dbReference type="PROSITE" id="PS50111"/>
    </source>
</evidence>
<dbReference type="GO" id="GO:0006935">
    <property type="term" value="P:chemotaxis"/>
    <property type="evidence" value="ECO:0007669"/>
    <property type="project" value="UniProtKB-KW"/>
</dbReference>
<dbReference type="EMBL" id="FXAF01000006">
    <property type="protein sequence ID" value="SMF40952.1"/>
    <property type="molecule type" value="Genomic_DNA"/>
</dbReference>
<dbReference type="CDD" id="cd11386">
    <property type="entry name" value="MCP_signal"/>
    <property type="match status" value="1"/>
</dbReference>
<reference evidence="11" key="1">
    <citation type="submission" date="2017-04" db="EMBL/GenBank/DDBJ databases">
        <authorList>
            <person name="Varghese N."/>
            <person name="Submissions S."/>
        </authorList>
    </citation>
    <scope>NUCLEOTIDE SEQUENCE [LARGE SCALE GENOMIC DNA]</scope>
    <source>
        <strain evidence="11">B4P</strain>
    </source>
</reference>
<dbReference type="SUPFAM" id="SSF58104">
    <property type="entry name" value="Methyl-accepting chemotaxis protein (MCP) signaling domain"/>
    <property type="match status" value="1"/>
</dbReference>
<evidence type="ECO:0000259" key="9">
    <source>
        <dbReference type="PROSITE" id="PS50885"/>
    </source>
</evidence>
<evidence type="ECO:0000256" key="6">
    <source>
        <dbReference type="SAM" id="MobiDB-lite"/>
    </source>
</evidence>
<keyword evidence="7" id="KW-1133">Transmembrane helix</keyword>
<dbReference type="Proteomes" id="UP000192903">
    <property type="component" value="Unassembled WGS sequence"/>
</dbReference>
<feature type="transmembrane region" description="Helical" evidence="7">
    <location>
        <begin position="12"/>
        <end position="33"/>
    </location>
</feature>
<evidence type="ECO:0000256" key="1">
    <source>
        <dbReference type="ARBA" id="ARBA00004370"/>
    </source>
</evidence>
<dbReference type="Pfam" id="PF22673">
    <property type="entry name" value="MCP-like_PDC_1"/>
    <property type="match status" value="1"/>
</dbReference>
<dbReference type="Pfam" id="PF00672">
    <property type="entry name" value="HAMP"/>
    <property type="match status" value="1"/>
</dbReference>
<keyword evidence="5" id="KW-0175">Coiled coil</keyword>
<dbReference type="GO" id="GO:0016020">
    <property type="term" value="C:membrane"/>
    <property type="evidence" value="ECO:0007669"/>
    <property type="project" value="UniProtKB-SubCell"/>
</dbReference>
<dbReference type="OrthoDB" id="3378718at2"/>
<keyword evidence="11" id="KW-1185">Reference proteome</keyword>
<dbReference type="SMART" id="SM00283">
    <property type="entry name" value="MA"/>
    <property type="match status" value="1"/>
</dbReference>
<accession>A0A1X7EVD6</accession>
<dbReference type="GO" id="GO:0007165">
    <property type="term" value="P:signal transduction"/>
    <property type="evidence" value="ECO:0007669"/>
    <property type="project" value="UniProtKB-KW"/>
</dbReference>
<dbReference type="PANTHER" id="PTHR43531">
    <property type="entry name" value="PROTEIN ICFG"/>
    <property type="match status" value="1"/>
</dbReference>
<dbReference type="CDD" id="cd12913">
    <property type="entry name" value="PDC1_MCP_like"/>
    <property type="match status" value="1"/>
</dbReference>
<dbReference type="Gene3D" id="1.10.287.950">
    <property type="entry name" value="Methyl-accepting chemotaxis protein"/>
    <property type="match status" value="1"/>
</dbReference>
<keyword evidence="7" id="KW-0472">Membrane</keyword>
<evidence type="ECO:0000313" key="10">
    <source>
        <dbReference type="EMBL" id="SMF40952.1"/>
    </source>
</evidence>
<dbReference type="SUPFAM" id="SSF158472">
    <property type="entry name" value="HAMP domain-like"/>
    <property type="match status" value="1"/>
</dbReference>
<comment type="similarity">
    <text evidence="3">Belongs to the methyl-accepting chemotaxis (MCP) protein family.</text>
</comment>
<dbReference type="PROSITE" id="PS50111">
    <property type="entry name" value="CHEMOTAXIS_TRANSDUC_2"/>
    <property type="match status" value="1"/>
</dbReference>
<feature type="transmembrane region" description="Helical" evidence="7">
    <location>
        <begin position="320"/>
        <end position="339"/>
    </location>
</feature>
<evidence type="ECO:0000256" key="4">
    <source>
        <dbReference type="PROSITE-ProRule" id="PRU00284"/>
    </source>
</evidence>
<dbReference type="Gene3D" id="3.30.450.20">
    <property type="entry name" value="PAS domain"/>
    <property type="match status" value="2"/>
</dbReference>
<dbReference type="FunFam" id="1.10.287.950:FF:000001">
    <property type="entry name" value="Methyl-accepting chemotaxis sensory transducer"/>
    <property type="match status" value="1"/>
</dbReference>
<feature type="region of interest" description="Disordered" evidence="6">
    <location>
        <begin position="743"/>
        <end position="785"/>
    </location>
</feature>
<keyword evidence="4" id="KW-0807">Transducer</keyword>
<evidence type="ECO:0000256" key="3">
    <source>
        <dbReference type="ARBA" id="ARBA00029447"/>
    </source>
</evidence>
<keyword evidence="7" id="KW-0812">Transmembrane</keyword>
<evidence type="ECO:0000313" key="11">
    <source>
        <dbReference type="Proteomes" id="UP000192903"/>
    </source>
</evidence>
<dbReference type="CDD" id="cd06225">
    <property type="entry name" value="HAMP"/>
    <property type="match status" value="1"/>
</dbReference>
<organism evidence="10 11">
    <name type="scientific">Xaviernesmea oryzae</name>
    <dbReference type="NCBI Taxonomy" id="464029"/>
    <lineage>
        <taxon>Bacteria</taxon>
        <taxon>Pseudomonadati</taxon>
        <taxon>Pseudomonadota</taxon>
        <taxon>Alphaproteobacteria</taxon>
        <taxon>Hyphomicrobiales</taxon>
        <taxon>Rhizobiaceae</taxon>
        <taxon>Rhizobium/Agrobacterium group</taxon>
        <taxon>Xaviernesmea</taxon>
    </lineage>
</organism>
<feature type="domain" description="HAMP" evidence="9">
    <location>
        <begin position="343"/>
        <end position="396"/>
    </location>
</feature>
<dbReference type="SMART" id="SM00304">
    <property type="entry name" value="HAMP"/>
    <property type="match status" value="3"/>
</dbReference>
<feature type="domain" description="Methyl-accepting transducer" evidence="8">
    <location>
        <begin position="481"/>
        <end position="710"/>
    </location>
</feature>
<dbReference type="InterPro" id="IPR051310">
    <property type="entry name" value="MCP_chemotaxis"/>
</dbReference>
<feature type="coiled-coil region" evidence="5">
    <location>
        <begin position="493"/>
        <end position="530"/>
    </location>
</feature>
<dbReference type="Gene3D" id="1.10.8.500">
    <property type="entry name" value="HAMP domain in histidine kinase"/>
    <property type="match status" value="1"/>
</dbReference>
<sequence length="785" mass="82521">MLSLKIKSLSTKLILVTGLAIAVVLVISNLFLISQTRGRVAALTMAQAEAEARSIANEVAVDMGQIAGAARSIAGVIGRGHAGGYLDRKGVTDALKANLEQNAFAYGSWFAEVPGAFDGKNAELAGNKEMGANKKGELAPYWTKSRSGEIAYSVFDIDTQAEWYSLAANSKKGSLTQPYVESTTGDATAMSSAAYPVFSGTTLIGVAGLDVSLATLSRKLQTMRPFGSGRVLLISQGGNWIVPVSPDRLMKPVEGEKAAETLAALKANTPAQLDNLTADAAEPYERVVYPFTVPDLNATWAIVVDVPQSVITAPVHDQTLMMVLGGLIVLGACIATLYFGSSAFVRRPLGALLGSVDLLSRGRFEQPVEGQDRTDEIGRLAQSLEGFRHTLADGRRLEAEAEAQRSAAETERCRSESEREANARQQQRVVGSLAKGLAELSAGNLGYRMEDEFPGDYAKLKVDFNKALESLEETIATVNSTVHNIGNGTREIAASAQDLSRRTEQQASSLEETAAALNELTAQVNSSAENASSAASTVNLACDDAEKSGEVVQKAVASMQGIAQSSQEISRIIGVIDEIAFQTNLLALNAGVEAARAGEAGKGFAVVAQEVRELAQRSANAAKEIKALINASTTQVGEGVELVGKAGDTLQKIAVQVMQINGLIRQISASASEQAAGLKEINSAVNQMDQVTQQNAAMVEETTAASTVLSTEAETLRSLVARFRVSAHAGSIQAAPQALRQVAQTMRAPTASQPLPAPRAARPAPKAAAGYGSTAAAAADDWQEF</sequence>
<keyword evidence="2" id="KW-0145">Chemotaxis</keyword>
<dbReference type="InterPro" id="IPR004089">
    <property type="entry name" value="MCPsignal_dom"/>
</dbReference>
<proteinExistence type="inferred from homology"/>
<dbReference type="InterPro" id="IPR003660">
    <property type="entry name" value="HAMP_dom"/>
</dbReference>
<evidence type="ECO:0000256" key="5">
    <source>
        <dbReference type="SAM" id="Coils"/>
    </source>
</evidence>
<evidence type="ECO:0000256" key="7">
    <source>
        <dbReference type="SAM" id="Phobius"/>
    </source>
</evidence>
<name>A0A1X7EVD6_9HYPH</name>
<dbReference type="AlphaFoldDB" id="A0A1X7EVD6"/>
<feature type="domain" description="HAMP" evidence="9">
    <location>
        <begin position="424"/>
        <end position="476"/>
    </location>
</feature>
<dbReference type="PANTHER" id="PTHR43531:SF11">
    <property type="entry name" value="METHYL-ACCEPTING CHEMOTAXIS PROTEIN 3"/>
    <property type="match status" value="1"/>
</dbReference>